<sequence>MEGSQVSIIRWWNNRYRACASCISVTEVVGKSLQPISSEVVFVPQDMIMSWTASALDASMTAQVEVKTQ</sequence>
<dbReference type="AlphaFoldDB" id="A0A0A9ATA9"/>
<dbReference type="EMBL" id="GBRH01245785">
    <property type="protein sequence ID" value="JAD52110.1"/>
    <property type="molecule type" value="Transcribed_RNA"/>
</dbReference>
<reference evidence="1" key="2">
    <citation type="journal article" date="2015" name="Data Brief">
        <title>Shoot transcriptome of the giant reed, Arundo donax.</title>
        <authorList>
            <person name="Barrero R.A."/>
            <person name="Guerrero F.D."/>
            <person name="Moolhuijzen P."/>
            <person name="Goolsby J.A."/>
            <person name="Tidwell J."/>
            <person name="Bellgard S.E."/>
            <person name="Bellgard M.I."/>
        </authorList>
    </citation>
    <scope>NUCLEOTIDE SEQUENCE</scope>
    <source>
        <tissue evidence="1">Shoot tissue taken approximately 20 cm above the soil surface</tissue>
    </source>
</reference>
<name>A0A0A9ATA9_ARUDO</name>
<accession>A0A0A9ATA9</accession>
<proteinExistence type="predicted"/>
<protein>
    <submittedName>
        <fullName evidence="1">Uncharacterized protein</fullName>
    </submittedName>
</protein>
<evidence type="ECO:0000313" key="1">
    <source>
        <dbReference type="EMBL" id="JAD52110.1"/>
    </source>
</evidence>
<reference evidence="1" key="1">
    <citation type="submission" date="2014-09" db="EMBL/GenBank/DDBJ databases">
        <authorList>
            <person name="Magalhaes I.L.F."/>
            <person name="Oliveira U."/>
            <person name="Santos F.R."/>
            <person name="Vidigal T.H.D.A."/>
            <person name="Brescovit A.D."/>
            <person name="Santos A.J."/>
        </authorList>
    </citation>
    <scope>NUCLEOTIDE SEQUENCE</scope>
    <source>
        <tissue evidence="1">Shoot tissue taken approximately 20 cm above the soil surface</tissue>
    </source>
</reference>
<organism evidence="1">
    <name type="scientific">Arundo donax</name>
    <name type="common">Giant reed</name>
    <name type="synonym">Donax arundinaceus</name>
    <dbReference type="NCBI Taxonomy" id="35708"/>
    <lineage>
        <taxon>Eukaryota</taxon>
        <taxon>Viridiplantae</taxon>
        <taxon>Streptophyta</taxon>
        <taxon>Embryophyta</taxon>
        <taxon>Tracheophyta</taxon>
        <taxon>Spermatophyta</taxon>
        <taxon>Magnoliopsida</taxon>
        <taxon>Liliopsida</taxon>
        <taxon>Poales</taxon>
        <taxon>Poaceae</taxon>
        <taxon>PACMAD clade</taxon>
        <taxon>Arundinoideae</taxon>
        <taxon>Arundineae</taxon>
        <taxon>Arundo</taxon>
    </lineage>
</organism>